<feature type="domain" description="Sulfotransferase" evidence="6">
    <location>
        <begin position="138"/>
        <end position="361"/>
    </location>
</feature>
<feature type="region of interest" description="Disordered" evidence="5">
    <location>
        <begin position="64"/>
        <end position="83"/>
    </location>
</feature>
<dbReference type="GO" id="GO:0008146">
    <property type="term" value="F:sulfotransferase activity"/>
    <property type="evidence" value="ECO:0007669"/>
    <property type="project" value="InterPro"/>
</dbReference>
<dbReference type="InterPro" id="IPR027417">
    <property type="entry name" value="P-loop_NTPase"/>
</dbReference>
<dbReference type="eggNOG" id="KOG3703">
    <property type="taxonomic scope" value="Eukaryota"/>
</dbReference>
<keyword evidence="8" id="KW-1185">Reference proteome</keyword>
<evidence type="ECO:0000259" key="6">
    <source>
        <dbReference type="Pfam" id="PF00685"/>
    </source>
</evidence>
<protein>
    <recommendedName>
        <fullName evidence="6">Sulfotransferase domain-containing protein</fullName>
    </recommendedName>
</protein>
<dbReference type="Pfam" id="PF00685">
    <property type="entry name" value="Sulfotransfer_1"/>
    <property type="match status" value="1"/>
</dbReference>
<dbReference type="SUPFAM" id="SSF52540">
    <property type="entry name" value="P-loop containing nucleoside triphosphate hydrolases"/>
    <property type="match status" value="1"/>
</dbReference>
<keyword evidence="2" id="KW-0325">Glycoprotein</keyword>
<dbReference type="InterPro" id="IPR000863">
    <property type="entry name" value="Sulfotransferase_dom"/>
</dbReference>
<evidence type="ECO:0000256" key="5">
    <source>
        <dbReference type="SAM" id="MobiDB-lite"/>
    </source>
</evidence>
<dbReference type="Proteomes" id="UP000266841">
    <property type="component" value="Unassembled WGS sequence"/>
</dbReference>
<organism evidence="7 8">
    <name type="scientific">Thalassiosira oceanica</name>
    <name type="common">Marine diatom</name>
    <dbReference type="NCBI Taxonomy" id="159749"/>
    <lineage>
        <taxon>Eukaryota</taxon>
        <taxon>Sar</taxon>
        <taxon>Stramenopiles</taxon>
        <taxon>Ochrophyta</taxon>
        <taxon>Bacillariophyta</taxon>
        <taxon>Coscinodiscophyceae</taxon>
        <taxon>Thalassiosirophycidae</taxon>
        <taxon>Thalassiosirales</taxon>
        <taxon>Thalassiosiraceae</taxon>
        <taxon>Thalassiosira</taxon>
    </lineage>
</organism>
<feature type="active site" description="For sulfotransferase activity" evidence="3">
    <location>
        <position position="147"/>
    </location>
</feature>
<dbReference type="PANTHER" id="PTHR10605:SF56">
    <property type="entry name" value="BIFUNCTIONAL HEPARAN SULFATE N-DEACETYLASE_N-SULFOTRANSFERASE"/>
    <property type="match status" value="1"/>
</dbReference>
<accession>K0REM7</accession>
<evidence type="ECO:0000256" key="4">
    <source>
        <dbReference type="PIRSR" id="PIRSR637359-2"/>
    </source>
</evidence>
<comment type="caution">
    <text evidence="7">The sequence shown here is derived from an EMBL/GenBank/DDBJ whole genome shotgun (WGS) entry which is preliminary data.</text>
</comment>
<dbReference type="EMBL" id="AGNL01048912">
    <property type="protein sequence ID" value="EJK45022.1"/>
    <property type="molecule type" value="Genomic_DNA"/>
</dbReference>
<dbReference type="InterPro" id="IPR037359">
    <property type="entry name" value="NST/OST"/>
</dbReference>
<evidence type="ECO:0000313" key="7">
    <source>
        <dbReference type="EMBL" id="EJK45022.1"/>
    </source>
</evidence>
<proteinExistence type="predicted"/>
<gene>
    <name evidence="7" type="ORF">THAOC_36392</name>
</gene>
<keyword evidence="1" id="KW-0808">Transferase</keyword>
<reference evidence="7 8" key="1">
    <citation type="journal article" date="2012" name="Genome Biol.">
        <title>Genome and low-iron response of an oceanic diatom adapted to chronic iron limitation.</title>
        <authorList>
            <person name="Lommer M."/>
            <person name="Specht M."/>
            <person name="Roy A.S."/>
            <person name="Kraemer L."/>
            <person name="Andreson R."/>
            <person name="Gutowska M.A."/>
            <person name="Wolf J."/>
            <person name="Bergner S.V."/>
            <person name="Schilhabel M.B."/>
            <person name="Klostermeier U.C."/>
            <person name="Beiko R.G."/>
            <person name="Rosenstiel P."/>
            <person name="Hippler M."/>
            <person name="Laroche J."/>
        </authorList>
    </citation>
    <scope>NUCLEOTIDE SEQUENCE [LARGE SCALE GENOMIC DNA]</scope>
    <source>
        <strain evidence="7 8">CCMP1005</strain>
    </source>
</reference>
<feature type="binding site" evidence="4">
    <location>
        <position position="251"/>
    </location>
    <ligand>
        <name>3'-phosphoadenylyl sulfate</name>
        <dbReference type="ChEBI" id="CHEBI:58339"/>
    </ligand>
</feature>
<evidence type="ECO:0000256" key="1">
    <source>
        <dbReference type="ARBA" id="ARBA00022679"/>
    </source>
</evidence>
<dbReference type="Gene3D" id="3.40.50.300">
    <property type="entry name" value="P-loop containing nucleotide triphosphate hydrolases"/>
    <property type="match status" value="1"/>
</dbReference>
<name>K0REM7_THAOC</name>
<sequence>MLRGRFSREDGHMCDDCADVPSKHILQTGTDALMRRRALTRIVTFIILCVLIVCSSSDQSIAFRPHRSTEEVPKSSSNETNTSNRTYIEFAEVRQARVTRVLAQEPDKLNVTGFRKLPAKVYARQKTPSKKVIHHPLPNVLLLGAQKAGSTAISDWLLANESVCGPVKLPGEPQYYTKEVHFFDKGDRYGQGINFYSKRFRHCTAGSREEKTDFLLDATPNYLAYPERVKDIYSKAGRDAASELRLVVTLREPASRERSLYNHMVHELSRSGDLTAWYGEVARQDNGTAMAFSQYIESVLIPRFAADSVTPEQRTGMYFDHLARWASLFPRENILVLSYDELQEDPDTFRRRIEGFLGSRFGGRFRRLNEKDVGGKDEPVSRSALDALAQVFAGKNEELYRFLESGGGPEVEQRPFPRFDVGATRT</sequence>
<dbReference type="AlphaFoldDB" id="K0REM7"/>
<dbReference type="PANTHER" id="PTHR10605">
    <property type="entry name" value="HEPARAN SULFATE SULFOTRANSFERASE"/>
    <property type="match status" value="1"/>
</dbReference>
<evidence type="ECO:0000256" key="3">
    <source>
        <dbReference type="PIRSR" id="PIRSR637359-1"/>
    </source>
</evidence>
<dbReference type="OrthoDB" id="39787at2759"/>
<dbReference type="OMA" id="RINIRST"/>
<feature type="region of interest" description="Disordered" evidence="5">
    <location>
        <begin position="406"/>
        <end position="426"/>
    </location>
</feature>
<feature type="binding site" evidence="4">
    <location>
        <position position="259"/>
    </location>
    <ligand>
        <name>3'-phosphoadenylyl sulfate</name>
        <dbReference type="ChEBI" id="CHEBI:58339"/>
    </ligand>
</feature>
<evidence type="ECO:0000256" key="2">
    <source>
        <dbReference type="ARBA" id="ARBA00023180"/>
    </source>
</evidence>
<evidence type="ECO:0000313" key="8">
    <source>
        <dbReference type="Proteomes" id="UP000266841"/>
    </source>
</evidence>